<name>A0A921UIS8_SORBI</name>
<reference evidence="1" key="2">
    <citation type="submission" date="2020-10" db="EMBL/GenBank/DDBJ databases">
        <authorList>
            <person name="Cooper E.A."/>
            <person name="Brenton Z.W."/>
            <person name="Flinn B.S."/>
            <person name="Jenkins J."/>
            <person name="Shu S."/>
            <person name="Flowers D."/>
            <person name="Luo F."/>
            <person name="Wang Y."/>
            <person name="Xia P."/>
            <person name="Barry K."/>
            <person name="Daum C."/>
            <person name="Lipzen A."/>
            <person name="Yoshinaga Y."/>
            <person name="Schmutz J."/>
            <person name="Saski C."/>
            <person name="Vermerris W."/>
            <person name="Kresovich S."/>
        </authorList>
    </citation>
    <scope>NUCLEOTIDE SEQUENCE</scope>
</reference>
<protein>
    <submittedName>
        <fullName evidence="1">Uncharacterized protein</fullName>
    </submittedName>
</protein>
<proteinExistence type="predicted"/>
<dbReference type="AlphaFoldDB" id="A0A921UIS8"/>
<evidence type="ECO:0000313" key="1">
    <source>
        <dbReference type="EMBL" id="KAG0533652.1"/>
    </source>
</evidence>
<evidence type="ECO:0000313" key="2">
    <source>
        <dbReference type="Proteomes" id="UP000807115"/>
    </source>
</evidence>
<sequence length="98" mass="10836">MRVPITLMGKIREWVVASLDHPDGHMTRRSLGSGNPVGPTVLLCRSVQRFGFALPFKGRMDLANFLGSRTHNPGRGRTRFWAGARAISPHQLFSPPAD</sequence>
<organism evidence="1 2">
    <name type="scientific">Sorghum bicolor</name>
    <name type="common">Sorghum</name>
    <name type="synonym">Sorghum vulgare</name>
    <dbReference type="NCBI Taxonomy" id="4558"/>
    <lineage>
        <taxon>Eukaryota</taxon>
        <taxon>Viridiplantae</taxon>
        <taxon>Streptophyta</taxon>
        <taxon>Embryophyta</taxon>
        <taxon>Tracheophyta</taxon>
        <taxon>Spermatophyta</taxon>
        <taxon>Magnoliopsida</taxon>
        <taxon>Liliopsida</taxon>
        <taxon>Poales</taxon>
        <taxon>Poaceae</taxon>
        <taxon>PACMAD clade</taxon>
        <taxon>Panicoideae</taxon>
        <taxon>Andropogonodae</taxon>
        <taxon>Andropogoneae</taxon>
        <taxon>Sorghinae</taxon>
        <taxon>Sorghum</taxon>
    </lineage>
</organism>
<dbReference type="Proteomes" id="UP000807115">
    <property type="component" value="Chromosome 4"/>
</dbReference>
<dbReference type="EMBL" id="CM027683">
    <property type="protein sequence ID" value="KAG0533652.1"/>
    <property type="molecule type" value="Genomic_DNA"/>
</dbReference>
<gene>
    <name evidence="1" type="ORF">BDA96_04G211300</name>
</gene>
<comment type="caution">
    <text evidence="1">The sequence shown here is derived from an EMBL/GenBank/DDBJ whole genome shotgun (WGS) entry which is preliminary data.</text>
</comment>
<reference evidence="1" key="1">
    <citation type="journal article" date="2019" name="BMC Genomics">
        <title>A new reference genome for Sorghum bicolor reveals high levels of sequence similarity between sweet and grain genotypes: implications for the genetics of sugar metabolism.</title>
        <authorList>
            <person name="Cooper E.A."/>
            <person name="Brenton Z.W."/>
            <person name="Flinn B.S."/>
            <person name="Jenkins J."/>
            <person name="Shu S."/>
            <person name="Flowers D."/>
            <person name="Luo F."/>
            <person name="Wang Y."/>
            <person name="Xia P."/>
            <person name="Barry K."/>
            <person name="Daum C."/>
            <person name="Lipzen A."/>
            <person name="Yoshinaga Y."/>
            <person name="Schmutz J."/>
            <person name="Saski C."/>
            <person name="Vermerris W."/>
            <person name="Kresovich S."/>
        </authorList>
    </citation>
    <scope>NUCLEOTIDE SEQUENCE</scope>
</reference>
<accession>A0A921UIS8</accession>